<evidence type="ECO:0000313" key="1">
    <source>
        <dbReference type="EMBL" id="GMI04481.1"/>
    </source>
</evidence>
<gene>
    <name evidence="1" type="ORF">TrLO_g15456</name>
</gene>
<dbReference type="Gene3D" id="1.25.40.10">
    <property type="entry name" value="Tetratricopeptide repeat domain"/>
    <property type="match status" value="1"/>
</dbReference>
<evidence type="ECO:0000313" key="2">
    <source>
        <dbReference type="Proteomes" id="UP001165122"/>
    </source>
</evidence>
<dbReference type="OrthoDB" id="1658288at2759"/>
<comment type="caution">
    <text evidence="1">The sequence shown here is derived from an EMBL/GenBank/DDBJ whole genome shotgun (WGS) entry which is preliminary data.</text>
</comment>
<keyword evidence="2" id="KW-1185">Reference proteome</keyword>
<name>A0A9W7F6P0_9STRA</name>
<proteinExistence type="predicted"/>
<sequence length="73" mass="8285">MNIAVIYEYGLNDYGKAEDFIQRGVDGFEAQNRKDHKDAMKAVMQLSQCLKKSGNVEKLAELKVSYPWLSLTS</sequence>
<reference evidence="2" key="1">
    <citation type="journal article" date="2023" name="Commun. Biol.">
        <title>Genome analysis of Parmales, the sister group of diatoms, reveals the evolutionary specialization of diatoms from phago-mixotrophs to photoautotrophs.</title>
        <authorList>
            <person name="Ban H."/>
            <person name="Sato S."/>
            <person name="Yoshikawa S."/>
            <person name="Yamada K."/>
            <person name="Nakamura Y."/>
            <person name="Ichinomiya M."/>
            <person name="Sato N."/>
            <person name="Blanc-Mathieu R."/>
            <person name="Endo H."/>
            <person name="Kuwata A."/>
            <person name="Ogata H."/>
        </authorList>
    </citation>
    <scope>NUCLEOTIDE SEQUENCE [LARGE SCALE GENOMIC DNA]</scope>
    <source>
        <strain evidence="2">NIES 3700</strain>
    </source>
</reference>
<dbReference type="AlphaFoldDB" id="A0A9W7F6P0"/>
<accession>A0A9W7F6P0</accession>
<organism evidence="1 2">
    <name type="scientific">Triparma laevis f. longispina</name>
    <dbReference type="NCBI Taxonomy" id="1714387"/>
    <lineage>
        <taxon>Eukaryota</taxon>
        <taxon>Sar</taxon>
        <taxon>Stramenopiles</taxon>
        <taxon>Ochrophyta</taxon>
        <taxon>Bolidophyceae</taxon>
        <taxon>Parmales</taxon>
        <taxon>Triparmaceae</taxon>
        <taxon>Triparma</taxon>
    </lineage>
</organism>
<dbReference type="InterPro" id="IPR011990">
    <property type="entry name" value="TPR-like_helical_dom_sf"/>
</dbReference>
<protein>
    <submittedName>
        <fullName evidence="1">Uncharacterized protein</fullName>
    </submittedName>
</protein>
<dbReference type="EMBL" id="BRXW01000074">
    <property type="protein sequence ID" value="GMI04481.1"/>
    <property type="molecule type" value="Genomic_DNA"/>
</dbReference>
<dbReference type="Proteomes" id="UP001165122">
    <property type="component" value="Unassembled WGS sequence"/>
</dbReference>